<dbReference type="InterPro" id="IPR002818">
    <property type="entry name" value="DJ-1/PfpI"/>
</dbReference>
<dbReference type="AlphaFoldDB" id="A0A918CJQ5"/>
<dbReference type="InterPro" id="IPR052158">
    <property type="entry name" value="INH-QAR"/>
</dbReference>
<sequence>MTLTIGIFVFDGFEALDVAGPFEVFSTAGRLTARQGQPPAFKPIMLSQFSQSVSGRGAFRVVPHGTIDHHPPLDVLILPGGVMDDANDEQVLSWVQAQQETVQLTASVCTGAFILGWAGLLPELATTHQEDQELLAATFPGTRISQQRFVDAGRIVTAGGISAGIDMSLHLVERLHSRELAEQTARQMEYDWKQQPPEAPPGDVGY</sequence>
<protein>
    <submittedName>
        <fullName evidence="2">Glutamine amidotransferase</fullName>
    </submittedName>
</protein>
<name>A0A918CJQ5_9DEIO</name>
<proteinExistence type="predicted"/>
<organism evidence="2 3">
    <name type="scientific">Deinococcus ruber</name>
    <dbReference type="NCBI Taxonomy" id="1848197"/>
    <lineage>
        <taxon>Bacteria</taxon>
        <taxon>Thermotogati</taxon>
        <taxon>Deinococcota</taxon>
        <taxon>Deinococci</taxon>
        <taxon>Deinococcales</taxon>
        <taxon>Deinococcaceae</taxon>
        <taxon>Deinococcus</taxon>
    </lineage>
</organism>
<dbReference type="Pfam" id="PF01965">
    <property type="entry name" value="DJ-1_PfpI"/>
    <property type="match status" value="1"/>
</dbReference>
<comment type="caution">
    <text evidence="2">The sequence shown here is derived from an EMBL/GenBank/DDBJ whole genome shotgun (WGS) entry which is preliminary data.</text>
</comment>
<dbReference type="PANTHER" id="PTHR43130:SF14">
    <property type="entry name" value="DJ-1_PFPI DOMAIN-CONTAINING PROTEIN"/>
    <property type="match status" value="1"/>
</dbReference>
<keyword evidence="2" id="KW-0315">Glutamine amidotransferase</keyword>
<keyword evidence="3" id="KW-1185">Reference proteome</keyword>
<dbReference type="InterPro" id="IPR029062">
    <property type="entry name" value="Class_I_gatase-like"/>
</dbReference>
<feature type="domain" description="DJ-1/PfpI" evidence="1">
    <location>
        <begin position="5"/>
        <end position="173"/>
    </location>
</feature>
<dbReference type="Proteomes" id="UP000603865">
    <property type="component" value="Unassembled WGS sequence"/>
</dbReference>
<dbReference type="RefSeq" id="WP_189092343.1">
    <property type="nucleotide sequence ID" value="NZ_BMQL01000034.1"/>
</dbReference>
<evidence type="ECO:0000313" key="3">
    <source>
        <dbReference type="Proteomes" id="UP000603865"/>
    </source>
</evidence>
<dbReference type="SUPFAM" id="SSF52317">
    <property type="entry name" value="Class I glutamine amidotransferase-like"/>
    <property type="match status" value="1"/>
</dbReference>
<gene>
    <name evidence="2" type="ORF">GCM10008957_40760</name>
</gene>
<dbReference type="PANTHER" id="PTHR43130">
    <property type="entry name" value="ARAC-FAMILY TRANSCRIPTIONAL REGULATOR"/>
    <property type="match status" value="1"/>
</dbReference>
<reference evidence="2" key="2">
    <citation type="submission" date="2020-09" db="EMBL/GenBank/DDBJ databases">
        <authorList>
            <person name="Sun Q."/>
            <person name="Ohkuma M."/>
        </authorList>
    </citation>
    <scope>NUCLEOTIDE SEQUENCE</scope>
    <source>
        <strain evidence="2">JCM 31311</strain>
    </source>
</reference>
<accession>A0A918CJQ5</accession>
<dbReference type="Gene3D" id="3.40.50.880">
    <property type="match status" value="1"/>
</dbReference>
<dbReference type="GO" id="GO:0006355">
    <property type="term" value="P:regulation of DNA-templated transcription"/>
    <property type="evidence" value="ECO:0007669"/>
    <property type="project" value="TreeGrafter"/>
</dbReference>
<dbReference type="CDD" id="cd03139">
    <property type="entry name" value="GATase1_PfpI_2"/>
    <property type="match status" value="1"/>
</dbReference>
<evidence type="ECO:0000313" key="2">
    <source>
        <dbReference type="EMBL" id="GGR24931.1"/>
    </source>
</evidence>
<evidence type="ECO:0000259" key="1">
    <source>
        <dbReference type="Pfam" id="PF01965"/>
    </source>
</evidence>
<dbReference type="EMBL" id="BMQL01000034">
    <property type="protein sequence ID" value="GGR24931.1"/>
    <property type="molecule type" value="Genomic_DNA"/>
</dbReference>
<reference evidence="2" key="1">
    <citation type="journal article" date="2014" name="Int. J. Syst. Evol. Microbiol.">
        <title>Complete genome sequence of Corynebacterium casei LMG S-19264T (=DSM 44701T), isolated from a smear-ripened cheese.</title>
        <authorList>
            <consortium name="US DOE Joint Genome Institute (JGI-PGF)"/>
            <person name="Walter F."/>
            <person name="Albersmeier A."/>
            <person name="Kalinowski J."/>
            <person name="Ruckert C."/>
        </authorList>
    </citation>
    <scope>NUCLEOTIDE SEQUENCE</scope>
    <source>
        <strain evidence="2">JCM 31311</strain>
    </source>
</reference>